<keyword evidence="2" id="KW-1185">Reference proteome</keyword>
<proteinExistence type="predicted"/>
<sequence length="223" mass="23991">MDHSNREPFINGYDTFLLDSSSPPLVADPGPTAASLTPTVTDPLSGGGFDPTGLDWGESDGIRSQQGPAELLMGQMGSSQAEEMNPGMNEQVGSDVPDAFIANNPLHDSSAHGLEGLMGGNYTVNYNAGSEFREPVSGNIFDDVGTEAVTDEPHLNPNQLEEPSILTRIVALEAKVDEFLNWKAMQTRRSVELANMMDDILGLLHEFEVKLDLVSASEFPRGN</sequence>
<organism evidence="1 2">
    <name type="scientific">Fusarium keratoplasticum</name>
    <dbReference type="NCBI Taxonomy" id="1328300"/>
    <lineage>
        <taxon>Eukaryota</taxon>
        <taxon>Fungi</taxon>
        <taxon>Dikarya</taxon>
        <taxon>Ascomycota</taxon>
        <taxon>Pezizomycotina</taxon>
        <taxon>Sordariomycetes</taxon>
        <taxon>Hypocreomycetidae</taxon>
        <taxon>Hypocreales</taxon>
        <taxon>Nectriaceae</taxon>
        <taxon>Fusarium</taxon>
        <taxon>Fusarium solani species complex</taxon>
    </lineage>
</organism>
<evidence type="ECO:0000313" key="2">
    <source>
        <dbReference type="Proteomes" id="UP001065298"/>
    </source>
</evidence>
<evidence type="ECO:0000313" key="1">
    <source>
        <dbReference type="EMBL" id="KAI8654450.1"/>
    </source>
</evidence>
<protein>
    <submittedName>
        <fullName evidence="1">Uncharacterized protein</fullName>
    </submittedName>
</protein>
<dbReference type="EMBL" id="CM046512">
    <property type="protein sequence ID" value="KAI8654450.1"/>
    <property type="molecule type" value="Genomic_DNA"/>
</dbReference>
<accession>A0ACC0QHQ9</accession>
<name>A0ACC0QHQ9_9HYPO</name>
<comment type="caution">
    <text evidence="1">The sequence shown here is derived from an EMBL/GenBank/DDBJ whole genome shotgun (WGS) entry which is preliminary data.</text>
</comment>
<dbReference type="Proteomes" id="UP001065298">
    <property type="component" value="Chromosome 10"/>
</dbReference>
<reference evidence="1" key="1">
    <citation type="submission" date="2022-06" db="EMBL/GenBank/DDBJ databases">
        <title>Fusarium solani species complex genomes reveal bases of compartmentalisation and animal pathogenesis.</title>
        <authorList>
            <person name="Tsai I.J."/>
        </authorList>
    </citation>
    <scope>NUCLEOTIDE SEQUENCE</scope>
    <source>
        <strain evidence="1">Fu6.1</strain>
    </source>
</reference>
<gene>
    <name evidence="1" type="ORF">NCS57_01190400</name>
</gene>